<dbReference type="HOGENOM" id="CLU_2979025_0_0_1"/>
<keyword evidence="1" id="KW-0732">Signal</keyword>
<keyword evidence="3" id="KW-1185">Reference proteome</keyword>
<evidence type="ECO:0000313" key="3">
    <source>
        <dbReference type="Proteomes" id="UP000001610"/>
    </source>
</evidence>
<dbReference type="Proteomes" id="UP000001610">
    <property type="component" value="Unassembled WGS sequence"/>
</dbReference>
<dbReference type="EMBL" id="JH126407">
    <property type="protein sequence ID" value="EGX87769.1"/>
    <property type="molecule type" value="Genomic_DNA"/>
</dbReference>
<reference evidence="2 3" key="1">
    <citation type="journal article" date="2011" name="Genome Biol.">
        <title>Genome sequence of the insect pathogenic fungus Cordyceps militaris, a valued traditional Chinese medicine.</title>
        <authorList>
            <person name="Zheng P."/>
            <person name="Xia Y."/>
            <person name="Xiao G."/>
            <person name="Xiong C."/>
            <person name="Hu X."/>
            <person name="Zhang S."/>
            <person name="Zheng H."/>
            <person name="Huang Y."/>
            <person name="Zhou Y."/>
            <person name="Wang S."/>
            <person name="Zhao G.P."/>
            <person name="Liu X."/>
            <person name="St Leger R.J."/>
            <person name="Wang C."/>
        </authorList>
    </citation>
    <scope>NUCLEOTIDE SEQUENCE [LARGE SCALE GENOMIC DNA]</scope>
    <source>
        <strain evidence="2 3">CM01</strain>
    </source>
</reference>
<name>G3JU48_CORMM</name>
<dbReference type="VEuPathDB" id="FungiDB:CCM_09391"/>
<dbReference type="RefSeq" id="XP_006674588.1">
    <property type="nucleotide sequence ID" value="XM_006674525.1"/>
</dbReference>
<protein>
    <submittedName>
        <fullName evidence="2">Uncharacterized protein</fullName>
    </submittedName>
</protein>
<dbReference type="KEGG" id="cmt:CCM_09391"/>
<evidence type="ECO:0000256" key="1">
    <source>
        <dbReference type="SAM" id="SignalP"/>
    </source>
</evidence>
<feature type="signal peptide" evidence="1">
    <location>
        <begin position="1"/>
        <end position="18"/>
    </location>
</feature>
<dbReference type="AlphaFoldDB" id="G3JU48"/>
<proteinExistence type="predicted"/>
<dbReference type="InParanoid" id="G3JU48"/>
<organism evidence="2 3">
    <name type="scientific">Cordyceps militaris (strain CM01)</name>
    <name type="common">Caterpillar fungus</name>
    <dbReference type="NCBI Taxonomy" id="983644"/>
    <lineage>
        <taxon>Eukaryota</taxon>
        <taxon>Fungi</taxon>
        <taxon>Dikarya</taxon>
        <taxon>Ascomycota</taxon>
        <taxon>Pezizomycotina</taxon>
        <taxon>Sordariomycetes</taxon>
        <taxon>Hypocreomycetidae</taxon>
        <taxon>Hypocreales</taxon>
        <taxon>Cordycipitaceae</taxon>
        <taxon>Cordyceps</taxon>
    </lineage>
</organism>
<feature type="chain" id="PRO_5003446594" evidence="1">
    <location>
        <begin position="19"/>
        <end position="58"/>
    </location>
</feature>
<evidence type="ECO:0000313" key="2">
    <source>
        <dbReference type="EMBL" id="EGX87769.1"/>
    </source>
</evidence>
<sequence length="58" mass="6234">MQYISTLWVLVACSLAHGSPLPDGSATEMGWGGGTGRRMANEQEAIGILHGILHREEQ</sequence>
<accession>G3JU48</accession>
<gene>
    <name evidence="2" type="ORF">CCM_09391</name>
</gene>
<dbReference type="GeneID" id="18171394"/>